<evidence type="ECO:0000259" key="2">
    <source>
        <dbReference type="Pfam" id="PF00149"/>
    </source>
</evidence>
<dbReference type="InterPro" id="IPR029052">
    <property type="entry name" value="Metallo-depent_PP-like"/>
</dbReference>
<evidence type="ECO:0000313" key="3">
    <source>
        <dbReference type="EMBL" id="PKZ42296.1"/>
    </source>
</evidence>
<dbReference type="Proteomes" id="UP000234206">
    <property type="component" value="Unassembled WGS sequence"/>
</dbReference>
<dbReference type="Pfam" id="PF00149">
    <property type="entry name" value="Metallophos"/>
    <property type="match status" value="1"/>
</dbReference>
<dbReference type="EMBL" id="PKIZ01000004">
    <property type="protein sequence ID" value="PKZ42296.1"/>
    <property type="molecule type" value="Genomic_DNA"/>
</dbReference>
<name>A0A2I1PCE6_9MICO</name>
<proteinExistence type="predicted"/>
<dbReference type="Gene3D" id="3.60.21.10">
    <property type="match status" value="1"/>
</dbReference>
<feature type="region of interest" description="Disordered" evidence="1">
    <location>
        <begin position="1"/>
        <end position="28"/>
    </location>
</feature>
<dbReference type="GO" id="GO:0016787">
    <property type="term" value="F:hydrolase activity"/>
    <property type="evidence" value="ECO:0007669"/>
    <property type="project" value="InterPro"/>
</dbReference>
<accession>A0A2I1PCE6</accession>
<dbReference type="AlphaFoldDB" id="A0A2I1PCE6"/>
<keyword evidence="4" id="KW-1185">Reference proteome</keyword>
<evidence type="ECO:0000256" key="1">
    <source>
        <dbReference type="SAM" id="MobiDB-lite"/>
    </source>
</evidence>
<dbReference type="SUPFAM" id="SSF56300">
    <property type="entry name" value="Metallo-dependent phosphatases"/>
    <property type="match status" value="1"/>
</dbReference>
<organism evidence="3 4">
    <name type="scientific">Kytococcus schroeteri</name>
    <dbReference type="NCBI Taxonomy" id="138300"/>
    <lineage>
        <taxon>Bacteria</taxon>
        <taxon>Bacillati</taxon>
        <taxon>Actinomycetota</taxon>
        <taxon>Actinomycetes</taxon>
        <taxon>Micrococcales</taxon>
        <taxon>Kytococcaceae</taxon>
        <taxon>Kytococcus</taxon>
    </lineage>
</organism>
<dbReference type="InterPro" id="IPR004843">
    <property type="entry name" value="Calcineurin-like_PHP"/>
</dbReference>
<sequence>MGGRRLSATGPSPGGHPGVTREGHGGAMHTRTPLALSLSLSASVAALAALAVGAPATASAPDDVAHVAVLGDTPYGPEQTEQFPALVDDVNAHGFDWVLHAGDVKSGSTPCSDELLATSRALYDTFEAPFVLTPGDNEWTDCHREKAGQYLPTERLEHTRALFYPNPRGTIGGRSMEVVPQSAEQPEHAQSVENVRFHAAGTTFATVHVVGSQNGEAPWDELAEGDHPAERMAEVRQRRAANLDWIDAAFDTAQERGDAAVAIMMQAEPVAGEPGYAAERALLLERAAAFDGPVLLLHGDEHQHEEEAHYGGVQNLTRVETFGDTATQWLSMTVDPSTEEVFSFRTHEVGQDGPIVDTGVASGPDASPWAGLAGLGLVAAGGTLVARNRRA</sequence>
<feature type="domain" description="Calcineurin-like phosphoesterase" evidence="2">
    <location>
        <begin position="66"/>
        <end position="263"/>
    </location>
</feature>
<protein>
    <recommendedName>
        <fullName evidence="2">Calcineurin-like phosphoesterase domain-containing protein</fullName>
    </recommendedName>
</protein>
<comment type="caution">
    <text evidence="3">The sequence shown here is derived from an EMBL/GenBank/DDBJ whole genome shotgun (WGS) entry which is preliminary data.</text>
</comment>
<reference evidence="3 4" key="1">
    <citation type="submission" date="2017-12" db="EMBL/GenBank/DDBJ databases">
        <title>Phylogenetic diversity of female urinary microbiome.</title>
        <authorList>
            <person name="Thomas-White K."/>
            <person name="Wolfe A.J."/>
        </authorList>
    </citation>
    <scope>NUCLEOTIDE SEQUENCE [LARGE SCALE GENOMIC DNA]</scope>
    <source>
        <strain evidence="3 4">UMB1298</strain>
    </source>
</reference>
<evidence type="ECO:0000313" key="4">
    <source>
        <dbReference type="Proteomes" id="UP000234206"/>
    </source>
</evidence>
<gene>
    <name evidence="3" type="ORF">CYJ76_03105</name>
</gene>